<reference evidence="1 2" key="1">
    <citation type="journal article" date="2010" name="Stand. Genomic Sci.">
        <title>Complete genome sequence of Arcobacter nitrofigilis type strain (CI).</title>
        <authorList>
            <person name="Pati A."/>
            <person name="Gronow S."/>
            <person name="Lapidus A."/>
            <person name="Copeland A."/>
            <person name="Glavina Del Rio T."/>
            <person name="Nolan M."/>
            <person name="Lucas S."/>
            <person name="Tice H."/>
            <person name="Cheng J.F."/>
            <person name="Han C."/>
            <person name="Chertkov O."/>
            <person name="Bruce D."/>
            <person name="Tapia R."/>
            <person name="Goodwin L."/>
            <person name="Pitluck S."/>
            <person name="Liolios K."/>
            <person name="Ivanova N."/>
            <person name="Mavromatis K."/>
            <person name="Chen A."/>
            <person name="Palaniappan K."/>
            <person name="Land M."/>
            <person name="Hauser L."/>
            <person name="Chang Y.J."/>
            <person name="Jeffries C.D."/>
            <person name="Detter J.C."/>
            <person name="Rohde M."/>
            <person name="Goker M."/>
            <person name="Bristow J."/>
            <person name="Eisen J.A."/>
            <person name="Markowitz V."/>
            <person name="Hugenholtz P."/>
            <person name="Klenk H.P."/>
            <person name="Kyrpides N.C."/>
        </authorList>
    </citation>
    <scope>NUCLEOTIDE SEQUENCE [LARGE SCALE GENOMIC DNA]</scope>
    <source>
        <strain evidence="2">ATCC 33309 / DSM 7299 / CCUG 15893 / LMG 7604 / NCTC 12251 / CI</strain>
    </source>
</reference>
<dbReference type="RefSeq" id="WP_013134084.1">
    <property type="nucleotide sequence ID" value="NC_014166.1"/>
</dbReference>
<dbReference type="EMBL" id="CP001999">
    <property type="protein sequence ID" value="ADG91939.1"/>
    <property type="molecule type" value="Genomic_DNA"/>
</dbReference>
<proteinExistence type="predicted"/>
<sequence length="62" mass="7263">MGLFEDKIKQEIMQNIFADSLKMYETIDNKFTLSPEEKQKILEKISTLNNDLNTLIKDIKLS</sequence>
<dbReference type="Proteomes" id="UP000000939">
    <property type="component" value="Chromosome"/>
</dbReference>
<organism evidence="1 2">
    <name type="scientific">Arcobacter nitrofigilis (strain ATCC 33309 / DSM 7299 / CCUG 15893 / LMG 7604 / NCTC 12251 / CI)</name>
    <name type="common">Campylobacter nitrofigilis</name>
    <dbReference type="NCBI Taxonomy" id="572480"/>
    <lineage>
        <taxon>Bacteria</taxon>
        <taxon>Pseudomonadati</taxon>
        <taxon>Campylobacterota</taxon>
        <taxon>Epsilonproteobacteria</taxon>
        <taxon>Campylobacterales</taxon>
        <taxon>Arcobacteraceae</taxon>
        <taxon>Arcobacter</taxon>
    </lineage>
</organism>
<keyword evidence="2" id="KW-1185">Reference proteome</keyword>
<name>D5V4X7_ARCNC</name>
<dbReference type="AlphaFoldDB" id="D5V4X7"/>
<dbReference type="KEGG" id="ant:Arnit_0273"/>
<accession>D5V4X7</accession>
<dbReference type="STRING" id="572480.Arnit_0273"/>
<evidence type="ECO:0000313" key="1">
    <source>
        <dbReference type="EMBL" id="ADG91939.1"/>
    </source>
</evidence>
<evidence type="ECO:0000313" key="2">
    <source>
        <dbReference type="Proteomes" id="UP000000939"/>
    </source>
</evidence>
<dbReference type="HOGENOM" id="CLU_2894105_0_0_7"/>
<gene>
    <name evidence="1" type="ordered locus">Arnit_0273</name>
</gene>
<dbReference type="OrthoDB" id="5365918at2"/>
<protein>
    <submittedName>
        <fullName evidence="1">Chromosome partition protein</fullName>
    </submittedName>
</protein>